<gene>
    <name evidence="1" type="ORF">ODALV1_LOCUS11497</name>
</gene>
<sequence>MTSRLLELEEKLERRRRFGRIPLPRLRDRSNPMMVLDEIEFQRRFHASKETVVFVYGLIKNDVEKPFKRGAQIPPMIQLLVALRYYATGSFQIVVGDLYGVHQSSVSRILKRISCAIGKHARRFIQFTSFAEVLDVRRKFYEIGGFPGTHLFVIYIITVIELVHKLIHVKM</sequence>
<name>A0ABP1QLS3_9HEXA</name>
<accession>A0ABP1QLS3</accession>
<organism evidence="1 2">
    <name type="scientific">Orchesella dallaii</name>
    <dbReference type="NCBI Taxonomy" id="48710"/>
    <lineage>
        <taxon>Eukaryota</taxon>
        <taxon>Metazoa</taxon>
        <taxon>Ecdysozoa</taxon>
        <taxon>Arthropoda</taxon>
        <taxon>Hexapoda</taxon>
        <taxon>Collembola</taxon>
        <taxon>Entomobryomorpha</taxon>
        <taxon>Entomobryoidea</taxon>
        <taxon>Orchesellidae</taxon>
        <taxon>Orchesellinae</taxon>
        <taxon>Orchesella</taxon>
    </lineage>
</organism>
<dbReference type="Proteomes" id="UP001642540">
    <property type="component" value="Unassembled WGS sequence"/>
</dbReference>
<reference evidence="1 2" key="1">
    <citation type="submission" date="2024-08" db="EMBL/GenBank/DDBJ databases">
        <authorList>
            <person name="Cucini C."/>
            <person name="Frati F."/>
        </authorList>
    </citation>
    <scope>NUCLEOTIDE SEQUENCE [LARGE SCALE GENOMIC DNA]</scope>
</reference>
<proteinExistence type="predicted"/>
<evidence type="ECO:0008006" key="3">
    <source>
        <dbReference type="Google" id="ProtNLM"/>
    </source>
</evidence>
<dbReference type="EMBL" id="CAXLJM020000035">
    <property type="protein sequence ID" value="CAL8103598.1"/>
    <property type="molecule type" value="Genomic_DNA"/>
</dbReference>
<keyword evidence="2" id="KW-1185">Reference proteome</keyword>
<evidence type="ECO:0000313" key="2">
    <source>
        <dbReference type="Proteomes" id="UP001642540"/>
    </source>
</evidence>
<protein>
    <recommendedName>
        <fullName evidence="3">Nuclease HARBI1</fullName>
    </recommendedName>
</protein>
<evidence type="ECO:0000313" key="1">
    <source>
        <dbReference type="EMBL" id="CAL8103598.1"/>
    </source>
</evidence>
<comment type="caution">
    <text evidence="1">The sequence shown here is derived from an EMBL/GenBank/DDBJ whole genome shotgun (WGS) entry which is preliminary data.</text>
</comment>